<sequence length="180" mass="19877">MKGAVLIALNDMVEEVFSMAVWDQVLAKVKPDSEGIYISAESYDDAEVVGLVVALSELTGVPVNELVRSFGTYLFHQLNSKFPIFCDLHTNIFDLLSSIHGVIHKEVDKLYSNASLPTINCTKLSDSHLQMRYYSPRKLCVLAEGLIIGAAEHYKADVSVSQCQCVHQGADECLIDVKII</sequence>
<organism evidence="2 3">
    <name type="scientific">Saccharophagus degradans (strain 2-40 / ATCC 43961 / DSM 17024)</name>
    <dbReference type="NCBI Taxonomy" id="203122"/>
    <lineage>
        <taxon>Bacteria</taxon>
        <taxon>Pseudomonadati</taxon>
        <taxon>Pseudomonadota</taxon>
        <taxon>Gammaproteobacteria</taxon>
        <taxon>Cellvibrionales</taxon>
        <taxon>Cellvibrionaceae</taxon>
        <taxon>Saccharophagus</taxon>
    </lineage>
</organism>
<dbReference type="SUPFAM" id="SSF111126">
    <property type="entry name" value="Ligand-binding domain in the NO signalling and Golgi transport"/>
    <property type="match status" value="1"/>
</dbReference>
<dbReference type="STRING" id="203122.Sde_3804"/>
<evidence type="ECO:0000259" key="1">
    <source>
        <dbReference type="SMART" id="SM00989"/>
    </source>
</evidence>
<dbReference type="SMART" id="SM00989">
    <property type="entry name" value="V4R"/>
    <property type="match status" value="1"/>
</dbReference>
<dbReference type="InterPro" id="IPR038158">
    <property type="entry name" value="H-NOX_domain_sf"/>
</dbReference>
<dbReference type="Pfam" id="PF07700">
    <property type="entry name" value="HNOB"/>
    <property type="match status" value="1"/>
</dbReference>
<dbReference type="InterPro" id="IPR004096">
    <property type="entry name" value="V4R"/>
</dbReference>
<dbReference type="GO" id="GO:0020037">
    <property type="term" value="F:heme binding"/>
    <property type="evidence" value="ECO:0007669"/>
    <property type="project" value="InterPro"/>
</dbReference>
<dbReference type="SMR" id="Q21E20"/>
<dbReference type="AlphaFoldDB" id="Q21E20"/>
<reference evidence="2 3" key="1">
    <citation type="journal article" date="2008" name="PLoS Genet.">
        <title>Complete genome sequence of the complex carbohydrate-degrading marine bacterium, Saccharophagus degradans strain 2-40 T.</title>
        <authorList>
            <person name="Weiner R.M."/>
            <person name="Taylor L.E.II."/>
            <person name="Henrissat B."/>
            <person name="Hauser L."/>
            <person name="Land M."/>
            <person name="Coutinho P.M."/>
            <person name="Rancurel C."/>
            <person name="Saunders E.H."/>
            <person name="Longmire A.G."/>
            <person name="Zhang H."/>
            <person name="Bayer E.A."/>
            <person name="Gilbert H.J."/>
            <person name="Larimer F."/>
            <person name="Zhulin I.B."/>
            <person name="Ekborg N.A."/>
            <person name="Lamed R."/>
            <person name="Richardson P.M."/>
            <person name="Borovok I."/>
            <person name="Hutcheson S."/>
        </authorList>
    </citation>
    <scope>NUCLEOTIDE SEQUENCE [LARGE SCALE GENOMIC DNA]</scope>
    <source>
        <strain evidence="3">2-40 / ATCC 43961 / DSM 17024</strain>
    </source>
</reference>
<gene>
    <name evidence="2" type="ordered locus">Sde_3804</name>
</gene>
<protein>
    <submittedName>
        <fullName evidence="2">Heme NO binding</fullName>
    </submittedName>
</protein>
<dbReference type="eggNOG" id="COG1719">
    <property type="taxonomic scope" value="Bacteria"/>
</dbReference>
<dbReference type="PANTHER" id="PTHR45655:SF13">
    <property type="entry name" value="SOLUBLE GUANYLATE CYCLASE GCY-32-RELATED"/>
    <property type="match status" value="1"/>
</dbReference>
<dbReference type="HOGENOM" id="CLU_079260_1_1_6"/>
<dbReference type="RefSeq" id="WP_011470274.1">
    <property type="nucleotide sequence ID" value="NC_007912.1"/>
</dbReference>
<evidence type="ECO:0000313" key="2">
    <source>
        <dbReference type="EMBL" id="ABD83059.1"/>
    </source>
</evidence>
<dbReference type="InterPro" id="IPR024096">
    <property type="entry name" value="NO_sig/Golgi_transp_ligand-bd"/>
</dbReference>
<dbReference type="OrthoDB" id="7266652at2"/>
<name>Q21E20_SACD2</name>
<dbReference type="PANTHER" id="PTHR45655">
    <property type="entry name" value="GUANYLATE CYCLASE SOLUBLE SUBUNIT BETA-2"/>
    <property type="match status" value="1"/>
</dbReference>
<dbReference type="KEGG" id="sde:Sde_3804"/>
<accession>Q21E20</accession>
<feature type="domain" description="4-vinyl reductase 4VR" evidence="1">
    <location>
        <begin position="119"/>
        <end position="179"/>
    </location>
</feature>
<evidence type="ECO:0000313" key="3">
    <source>
        <dbReference type="Proteomes" id="UP000001947"/>
    </source>
</evidence>
<proteinExistence type="predicted"/>
<dbReference type="InterPro" id="IPR011644">
    <property type="entry name" value="Heme_NO-bd"/>
</dbReference>
<dbReference type="GeneID" id="98615407"/>
<dbReference type="Proteomes" id="UP000001947">
    <property type="component" value="Chromosome"/>
</dbReference>
<dbReference type="Gene3D" id="3.90.1520.10">
    <property type="entry name" value="H-NOX domain"/>
    <property type="match status" value="1"/>
</dbReference>
<dbReference type="EMBL" id="CP000282">
    <property type="protein sequence ID" value="ABD83059.1"/>
    <property type="molecule type" value="Genomic_DNA"/>
</dbReference>
<keyword evidence="3" id="KW-1185">Reference proteome</keyword>